<sequence length="366" mass="39346">MVEIAVTTAGLTVRLLDPGADPEPAGWDAVRCAAGLRANWAWPVMRAGVRSGADPLLLAVLSDADRPLGVYAASVVPLHHRAGRTGWPRIGYLHVQAPQSSALPGWWVAPSTVRERADLVRAFRRAARRALGPGVGGVLWRQLGEGDAAWLPRPRYARSTEPLAVLDAPESLDAWFAGLSKKRRGNERRTQRLVAQDPDLCVRGGAIGDVVSPAELAHLARLNFTKHSAGGFTKHSAGGFTKHSAGGFTKHSTGGVEPHSGPRSQLWQEAVAGRADVHAVAYRDNAGRLLGAATILEHPTWPLWLSWGALPVDEGGRRHLYFDLFRRLVERVVDRGATGMILGKGMAELKQGLGARLVPQQAAMTL</sequence>
<organism evidence="1 2">
    <name type="scientific">Dactylosporangium siamense</name>
    <dbReference type="NCBI Taxonomy" id="685454"/>
    <lineage>
        <taxon>Bacteria</taxon>
        <taxon>Bacillati</taxon>
        <taxon>Actinomycetota</taxon>
        <taxon>Actinomycetes</taxon>
        <taxon>Micromonosporales</taxon>
        <taxon>Micromonosporaceae</taxon>
        <taxon>Dactylosporangium</taxon>
    </lineage>
</organism>
<evidence type="ECO:0000313" key="1">
    <source>
        <dbReference type="EMBL" id="GIG42023.1"/>
    </source>
</evidence>
<keyword evidence="2" id="KW-1185">Reference proteome</keyword>
<dbReference type="EMBL" id="BONQ01000002">
    <property type="protein sequence ID" value="GIG42023.1"/>
    <property type="molecule type" value="Genomic_DNA"/>
</dbReference>
<reference evidence="1" key="1">
    <citation type="submission" date="2021-01" db="EMBL/GenBank/DDBJ databases">
        <title>Whole genome shotgun sequence of Dactylosporangium siamense NBRC 106093.</title>
        <authorList>
            <person name="Komaki H."/>
            <person name="Tamura T."/>
        </authorList>
    </citation>
    <scope>NUCLEOTIDE SEQUENCE</scope>
    <source>
        <strain evidence="1">NBRC 106093</strain>
    </source>
</reference>
<dbReference type="InterPro" id="IPR016181">
    <property type="entry name" value="Acyl_CoA_acyltransferase"/>
</dbReference>
<accession>A0A919PGX1</accession>
<gene>
    <name evidence="1" type="ORF">Dsi01nite_000640</name>
</gene>
<evidence type="ECO:0008006" key="3">
    <source>
        <dbReference type="Google" id="ProtNLM"/>
    </source>
</evidence>
<dbReference type="SUPFAM" id="SSF55729">
    <property type="entry name" value="Acyl-CoA N-acyltransferases (Nat)"/>
    <property type="match status" value="1"/>
</dbReference>
<protein>
    <recommendedName>
        <fullName evidence="3">BioF2-like acetyltransferase domain-containing protein</fullName>
    </recommendedName>
</protein>
<name>A0A919PGX1_9ACTN</name>
<dbReference type="Proteomes" id="UP000660611">
    <property type="component" value="Unassembled WGS sequence"/>
</dbReference>
<evidence type="ECO:0000313" key="2">
    <source>
        <dbReference type="Proteomes" id="UP000660611"/>
    </source>
</evidence>
<proteinExistence type="predicted"/>
<comment type="caution">
    <text evidence="1">The sequence shown here is derived from an EMBL/GenBank/DDBJ whole genome shotgun (WGS) entry which is preliminary data.</text>
</comment>
<dbReference type="AlphaFoldDB" id="A0A919PGX1"/>